<evidence type="ECO:0000313" key="4">
    <source>
        <dbReference type="Proteomes" id="UP000749040"/>
    </source>
</evidence>
<organism evidence="3 4">
    <name type="scientific">Actinacidiphila acididurans</name>
    <dbReference type="NCBI Taxonomy" id="2784346"/>
    <lineage>
        <taxon>Bacteria</taxon>
        <taxon>Bacillati</taxon>
        <taxon>Actinomycetota</taxon>
        <taxon>Actinomycetes</taxon>
        <taxon>Kitasatosporales</taxon>
        <taxon>Streptomycetaceae</taxon>
        <taxon>Actinacidiphila</taxon>
    </lineage>
</organism>
<sequence length="197" mass="18827">MQTTSGADTAADAPERRVGGSHAATRPVFVDASGRRQRTVRRLGRFLVVPAAGYIALLLSSAFGGPTISSPYLPLPEAAGHHSSGRHPGGSGHRPGGAAAPGKGHGTAATGSQGGTAGTGTGPTAAGAEPTAAGAGSAAAGAEPTAIGGTSPTPALSPTASAPAMTTVSPTATVTHGRSTASHPVPTTPSHTGRGHT</sequence>
<feature type="compositionally biased region" description="Low complexity" evidence="1">
    <location>
        <begin position="96"/>
        <end position="111"/>
    </location>
</feature>
<keyword evidence="2" id="KW-1133">Transmembrane helix</keyword>
<feature type="compositionally biased region" description="Low complexity" evidence="1">
    <location>
        <begin position="122"/>
        <end position="175"/>
    </location>
</feature>
<reference evidence="3 4" key="1">
    <citation type="submission" date="2021-01" db="EMBL/GenBank/DDBJ databases">
        <title>Streptomyces acididurans sp. nov., isolated from a peat swamp forest soil.</title>
        <authorList>
            <person name="Chantavorakit T."/>
            <person name="Duangmal K."/>
        </authorList>
    </citation>
    <scope>NUCLEOTIDE SEQUENCE [LARGE SCALE GENOMIC DNA]</scope>
    <source>
        <strain evidence="3 4">KK5PA1</strain>
    </source>
</reference>
<proteinExistence type="predicted"/>
<keyword evidence="2" id="KW-0472">Membrane</keyword>
<evidence type="ECO:0000256" key="2">
    <source>
        <dbReference type="SAM" id="Phobius"/>
    </source>
</evidence>
<name>A0ABS2U097_9ACTN</name>
<feature type="region of interest" description="Disordered" evidence="1">
    <location>
        <begin position="1"/>
        <end position="36"/>
    </location>
</feature>
<keyword evidence="4" id="KW-1185">Reference proteome</keyword>
<keyword evidence="2" id="KW-0812">Transmembrane</keyword>
<evidence type="ECO:0000313" key="3">
    <source>
        <dbReference type="EMBL" id="MBM9507965.1"/>
    </source>
</evidence>
<comment type="caution">
    <text evidence="3">The sequence shown here is derived from an EMBL/GenBank/DDBJ whole genome shotgun (WGS) entry which is preliminary data.</text>
</comment>
<feature type="transmembrane region" description="Helical" evidence="2">
    <location>
        <begin position="43"/>
        <end position="63"/>
    </location>
</feature>
<evidence type="ECO:0000256" key="1">
    <source>
        <dbReference type="SAM" id="MobiDB-lite"/>
    </source>
</evidence>
<dbReference type="EMBL" id="JADKYB010000015">
    <property type="protein sequence ID" value="MBM9507965.1"/>
    <property type="molecule type" value="Genomic_DNA"/>
</dbReference>
<accession>A0ABS2U097</accession>
<dbReference type="Proteomes" id="UP000749040">
    <property type="component" value="Unassembled WGS sequence"/>
</dbReference>
<protein>
    <submittedName>
        <fullName evidence="3">Uncharacterized protein</fullName>
    </submittedName>
</protein>
<feature type="compositionally biased region" description="Gly residues" evidence="1">
    <location>
        <begin position="112"/>
        <end position="121"/>
    </location>
</feature>
<feature type="region of interest" description="Disordered" evidence="1">
    <location>
        <begin position="74"/>
        <end position="197"/>
    </location>
</feature>
<gene>
    <name evidence="3" type="ORF">ITX44_26130</name>
</gene>